<dbReference type="InterPro" id="IPR036873">
    <property type="entry name" value="Rhodanese-like_dom_sf"/>
</dbReference>
<organism evidence="10 11">
    <name type="scientific">Temnothorax curvispinosus</name>
    <dbReference type="NCBI Taxonomy" id="300111"/>
    <lineage>
        <taxon>Eukaryota</taxon>
        <taxon>Metazoa</taxon>
        <taxon>Ecdysozoa</taxon>
        <taxon>Arthropoda</taxon>
        <taxon>Hexapoda</taxon>
        <taxon>Insecta</taxon>
        <taxon>Pterygota</taxon>
        <taxon>Neoptera</taxon>
        <taxon>Endopterygota</taxon>
        <taxon>Hymenoptera</taxon>
        <taxon>Apocrita</taxon>
        <taxon>Aculeata</taxon>
        <taxon>Formicoidea</taxon>
        <taxon>Formicidae</taxon>
        <taxon>Myrmicinae</taxon>
        <taxon>Temnothorax</taxon>
    </lineage>
</organism>
<keyword evidence="10" id="KW-1185">Reference proteome</keyword>
<feature type="region of interest" description="Disordered" evidence="8">
    <location>
        <begin position="1"/>
        <end position="152"/>
    </location>
</feature>
<evidence type="ECO:0000256" key="3">
    <source>
        <dbReference type="ARBA" id="ARBA00022618"/>
    </source>
</evidence>
<evidence type="ECO:0000313" key="10">
    <source>
        <dbReference type="Proteomes" id="UP000504618"/>
    </source>
</evidence>
<dbReference type="GO" id="GO:0010971">
    <property type="term" value="P:positive regulation of G2/M transition of mitotic cell cycle"/>
    <property type="evidence" value="ECO:0007669"/>
    <property type="project" value="TreeGrafter"/>
</dbReference>
<dbReference type="Gene3D" id="3.40.250.10">
    <property type="entry name" value="Rhodanese-like domain"/>
    <property type="match status" value="1"/>
</dbReference>
<dbReference type="GO" id="GO:0032502">
    <property type="term" value="P:developmental process"/>
    <property type="evidence" value="ECO:0007669"/>
    <property type="project" value="UniProtKB-ARBA"/>
</dbReference>
<gene>
    <name evidence="11" type="primary">LOC112460154</name>
</gene>
<dbReference type="FunFam" id="3.40.250.10:FF:000036">
    <property type="entry name" value="M-phase inducer phosphatase"/>
    <property type="match status" value="1"/>
</dbReference>
<dbReference type="EC" id="3.1.3.48" evidence="2"/>
<dbReference type="PROSITE" id="PS50206">
    <property type="entry name" value="RHODANESE_3"/>
    <property type="match status" value="1"/>
</dbReference>
<feature type="region of interest" description="Disordered" evidence="8">
    <location>
        <begin position="351"/>
        <end position="407"/>
    </location>
</feature>
<evidence type="ECO:0000259" key="9">
    <source>
        <dbReference type="PROSITE" id="PS50206"/>
    </source>
</evidence>
<dbReference type="Pfam" id="PF00581">
    <property type="entry name" value="Rhodanese"/>
    <property type="match status" value="1"/>
</dbReference>
<comment type="catalytic activity">
    <reaction evidence="7">
        <text>O-phospho-L-tyrosyl-[protein] + H2O = L-tyrosyl-[protein] + phosphate</text>
        <dbReference type="Rhea" id="RHEA:10684"/>
        <dbReference type="Rhea" id="RHEA-COMP:10136"/>
        <dbReference type="Rhea" id="RHEA-COMP:20101"/>
        <dbReference type="ChEBI" id="CHEBI:15377"/>
        <dbReference type="ChEBI" id="CHEBI:43474"/>
        <dbReference type="ChEBI" id="CHEBI:46858"/>
        <dbReference type="ChEBI" id="CHEBI:61978"/>
        <dbReference type="EC" id="3.1.3.48"/>
    </reaction>
</comment>
<evidence type="ECO:0000256" key="1">
    <source>
        <dbReference type="ARBA" id="ARBA00011065"/>
    </source>
</evidence>
<dbReference type="PANTHER" id="PTHR10828:SF17">
    <property type="entry name" value="PROTEIN-TYROSINE-PHOSPHATASE"/>
    <property type="match status" value="1"/>
</dbReference>
<feature type="compositionally biased region" description="Low complexity" evidence="8">
    <location>
        <begin position="29"/>
        <end position="38"/>
    </location>
</feature>
<evidence type="ECO:0000313" key="11">
    <source>
        <dbReference type="RefSeq" id="XP_024880467.1"/>
    </source>
</evidence>
<dbReference type="GO" id="GO:0009794">
    <property type="term" value="P:regulation of mitotic cell cycle, embryonic"/>
    <property type="evidence" value="ECO:0007669"/>
    <property type="project" value="UniProtKB-ARBA"/>
</dbReference>
<dbReference type="GO" id="GO:0000086">
    <property type="term" value="P:G2/M transition of mitotic cell cycle"/>
    <property type="evidence" value="ECO:0007669"/>
    <property type="project" value="TreeGrafter"/>
</dbReference>
<dbReference type="Proteomes" id="UP000504618">
    <property type="component" value="Unplaced"/>
</dbReference>
<dbReference type="CDD" id="cd01530">
    <property type="entry name" value="Cdc25"/>
    <property type="match status" value="1"/>
</dbReference>
<proteinExistence type="inferred from homology"/>
<reference evidence="11" key="1">
    <citation type="submission" date="2025-08" db="UniProtKB">
        <authorList>
            <consortium name="RefSeq"/>
        </authorList>
    </citation>
    <scope>IDENTIFICATION</scope>
    <source>
        <tissue evidence="11">Whole body</tissue>
    </source>
</reference>
<dbReference type="RefSeq" id="XP_024880467.1">
    <property type="nucleotide sequence ID" value="XM_025024699.1"/>
</dbReference>
<dbReference type="PANTHER" id="PTHR10828">
    <property type="entry name" value="M-PHASE INDUCER PHOSPHATASE DUAL SPECIFICITY PHOSPHATASE CDC25"/>
    <property type="match status" value="1"/>
</dbReference>
<dbReference type="GO" id="GO:0005737">
    <property type="term" value="C:cytoplasm"/>
    <property type="evidence" value="ECO:0007669"/>
    <property type="project" value="TreeGrafter"/>
</dbReference>
<sequence length="628" mass="71280">MDGGASPGVPLGEASNVDIESPMSNIANDLSRSSLDSGGSKKRHFSRSKGTFSTPRRVNDPKSESCSNTKDKIHQDSENEFYIRASSARGRRESAHEKHAHDKENSGAPGTWYSRTPQRVRSKKVRQPLEIYEENSQDSGHPSSPTSEMEKRRRKFFEYAKSHSLTLDYRVLDPYSPTHGLRPTSSSLLRSLSSGYESMDDGLVSELNDMETTDDEETQQLPSGISKLLSGDIVTPEASTDYDVSPDFSRNMSSKVKKWLSVQSGMCKRNIRTISSPLARSPSLTRSPAVERTPSLARSPLEKVPMSKIRTCLFRSPTATCSKRTMMRTYSYDEASAPYYRLQMEFSPSVRPYKRPSEDLLEDETSKRSRKSSGLRLDTTPMSARRSSTLTHSQIALQRSLSESRTGATETHSNLKWAIHRSVTDNDLIGDFSKPCILPLTSGMHADLKTITSNTLAALLRGEFADRIASYTIVDCRYPYEYEAGHIEGAVNIYNMDLVQQIMFNPLAETVPRIQHDTDKRNILVFHCEFSWERGPNLSRVLRRLDRACNKEHYPALYYPETYLLLGGYEKFYGEQKEFCTPQDYKPMKHPNHEEECRFFRSKCKSWQAEKTKGISQTVRANLERFAF</sequence>
<evidence type="ECO:0000256" key="4">
    <source>
        <dbReference type="ARBA" id="ARBA00022801"/>
    </source>
</evidence>
<feature type="domain" description="Rhodanese" evidence="9">
    <location>
        <begin position="467"/>
        <end position="581"/>
    </location>
</feature>
<evidence type="ECO:0000256" key="5">
    <source>
        <dbReference type="ARBA" id="ARBA00022912"/>
    </source>
</evidence>
<keyword evidence="5" id="KW-0904">Protein phosphatase</keyword>
<dbReference type="GO" id="GO:0005634">
    <property type="term" value="C:nucleus"/>
    <property type="evidence" value="ECO:0007669"/>
    <property type="project" value="TreeGrafter"/>
</dbReference>
<evidence type="ECO:0000256" key="6">
    <source>
        <dbReference type="ARBA" id="ARBA00023306"/>
    </source>
</evidence>
<dbReference type="SMART" id="SM00450">
    <property type="entry name" value="RHOD"/>
    <property type="match status" value="1"/>
</dbReference>
<keyword evidence="3" id="KW-0132">Cell division</keyword>
<protein>
    <recommendedName>
        <fullName evidence="2">protein-tyrosine-phosphatase</fullName>
        <ecNumber evidence="2">3.1.3.48</ecNumber>
    </recommendedName>
</protein>
<evidence type="ECO:0000256" key="7">
    <source>
        <dbReference type="ARBA" id="ARBA00051722"/>
    </source>
</evidence>
<dbReference type="GO" id="GO:0110032">
    <property type="term" value="P:positive regulation of G2/MI transition of meiotic cell cycle"/>
    <property type="evidence" value="ECO:0007669"/>
    <property type="project" value="TreeGrafter"/>
</dbReference>
<feature type="compositionally biased region" description="Basic and acidic residues" evidence="8">
    <location>
        <begin position="90"/>
        <end position="105"/>
    </location>
</feature>
<evidence type="ECO:0000256" key="2">
    <source>
        <dbReference type="ARBA" id="ARBA00013064"/>
    </source>
</evidence>
<dbReference type="InterPro" id="IPR001763">
    <property type="entry name" value="Rhodanese-like_dom"/>
</dbReference>
<dbReference type="OrthoDB" id="26523at2759"/>
<dbReference type="PRINTS" id="PR00716">
    <property type="entry name" value="MPIPHPHTASE"/>
</dbReference>
<accession>A0A6J1QDS3</accession>
<dbReference type="GO" id="GO:0010256">
    <property type="term" value="P:endomembrane system organization"/>
    <property type="evidence" value="ECO:0007669"/>
    <property type="project" value="UniProtKB-ARBA"/>
</dbReference>
<dbReference type="InterPro" id="IPR000751">
    <property type="entry name" value="MPI_Phosphatase"/>
</dbReference>
<dbReference type="AlphaFoldDB" id="A0A6J1QDS3"/>
<feature type="compositionally biased region" description="Polar residues" evidence="8">
    <location>
        <begin position="137"/>
        <end position="147"/>
    </location>
</feature>
<comment type="similarity">
    <text evidence="1">Belongs to the MPI phosphatase family.</text>
</comment>
<dbReference type="GeneID" id="112460154"/>
<evidence type="ECO:0000256" key="8">
    <source>
        <dbReference type="SAM" id="MobiDB-lite"/>
    </source>
</evidence>
<dbReference type="GO" id="GO:0004725">
    <property type="term" value="F:protein tyrosine phosphatase activity"/>
    <property type="evidence" value="ECO:0007669"/>
    <property type="project" value="UniProtKB-EC"/>
</dbReference>
<feature type="compositionally biased region" description="Polar residues" evidence="8">
    <location>
        <begin position="380"/>
        <end position="407"/>
    </location>
</feature>
<dbReference type="SUPFAM" id="SSF52821">
    <property type="entry name" value="Rhodanese/Cell cycle control phosphatase"/>
    <property type="match status" value="1"/>
</dbReference>
<dbReference type="GO" id="GO:0051301">
    <property type="term" value="P:cell division"/>
    <property type="evidence" value="ECO:0007669"/>
    <property type="project" value="UniProtKB-KW"/>
</dbReference>
<name>A0A6J1QDS3_9HYME</name>
<keyword evidence="6" id="KW-0131">Cell cycle</keyword>
<feature type="compositionally biased region" description="Basic and acidic residues" evidence="8">
    <location>
        <begin position="57"/>
        <end position="77"/>
    </location>
</feature>
<keyword evidence="4" id="KW-0378">Hydrolase</keyword>